<evidence type="ECO:0000313" key="3">
    <source>
        <dbReference type="EMBL" id="PQM26019.1"/>
    </source>
</evidence>
<dbReference type="GO" id="GO:0016491">
    <property type="term" value="F:oxidoreductase activity"/>
    <property type="evidence" value="ECO:0007669"/>
    <property type="project" value="UniProtKB-KW"/>
</dbReference>
<dbReference type="PANTHER" id="PTHR47706">
    <property type="entry name" value="NMRA-LIKE FAMILY PROTEIN"/>
    <property type="match status" value="1"/>
</dbReference>
<sequence length="155" mass="17231">MGLGHIHILQGGFIDFMRPGSPLVDYDKGTAAFWGTGDEAFEVTTIEDTARMTARVALDRDVKSGKFAFAGDRISLNRSLDIAENLCGRPFSRQSLGSEADLCAAMDSSDPQTRLFYAYQLYMMNGQTALDKLQNDRYPDIELTRFEDFVQALLG</sequence>
<evidence type="ECO:0008006" key="5">
    <source>
        <dbReference type="Google" id="ProtNLM"/>
    </source>
</evidence>
<gene>
    <name evidence="3" type="ORF">CVO77_13020</name>
</gene>
<dbReference type="Gene3D" id="3.40.50.720">
    <property type="entry name" value="NAD(P)-binding Rossmann-like Domain"/>
    <property type="match status" value="1"/>
</dbReference>
<keyword evidence="1" id="KW-0521">NADP</keyword>
<dbReference type="EMBL" id="PHFW01000003">
    <property type="protein sequence ID" value="PQM26019.1"/>
    <property type="molecule type" value="Genomic_DNA"/>
</dbReference>
<reference evidence="4" key="1">
    <citation type="submission" date="2017-11" db="EMBL/GenBank/DDBJ databases">
        <title>The complete genome sequence of Sphingopyxis pomeranensis sp. nov. strain WS5A3p.</title>
        <authorList>
            <person name="Kaminski M.A."/>
        </authorList>
    </citation>
    <scope>NUCLEOTIDE SEQUENCE [LARGE SCALE GENOMIC DNA]</scope>
    <source>
        <strain evidence="4">WS5A3p</strain>
    </source>
</reference>
<evidence type="ECO:0000313" key="4">
    <source>
        <dbReference type="Proteomes" id="UP000238954"/>
    </source>
</evidence>
<dbReference type="Proteomes" id="UP000238954">
    <property type="component" value="Chromosome"/>
</dbReference>
<dbReference type="InterPro" id="IPR051609">
    <property type="entry name" value="NmrA/Isoflavone_reductase-like"/>
</dbReference>
<dbReference type="PANTHER" id="PTHR47706:SF9">
    <property type="entry name" value="NMRA-LIKE DOMAIN-CONTAINING PROTEIN-RELATED"/>
    <property type="match status" value="1"/>
</dbReference>
<dbReference type="Gene3D" id="3.90.25.10">
    <property type="entry name" value="UDP-galactose 4-epimerase, domain 1"/>
    <property type="match status" value="1"/>
</dbReference>
<keyword evidence="2" id="KW-0560">Oxidoreductase</keyword>
<accession>A0A2S8B172</accession>
<name>A0A2S8B172_9SPHN</name>
<protein>
    <recommendedName>
        <fullName evidence="5">NmrA-like domain-containing protein</fullName>
    </recommendedName>
</protein>
<evidence type="ECO:0000256" key="2">
    <source>
        <dbReference type="ARBA" id="ARBA00023002"/>
    </source>
</evidence>
<organism evidence="3 4">
    <name type="scientific">Sphingopyxis lindanitolerans</name>
    <dbReference type="NCBI Taxonomy" id="2054227"/>
    <lineage>
        <taxon>Bacteria</taxon>
        <taxon>Pseudomonadati</taxon>
        <taxon>Pseudomonadota</taxon>
        <taxon>Alphaproteobacteria</taxon>
        <taxon>Sphingomonadales</taxon>
        <taxon>Sphingomonadaceae</taxon>
        <taxon>Sphingopyxis</taxon>
    </lineage>
</organism>
<keyword evidence="4" id="KW-1185">Reference proteome</keyword>
<comment type="caution">
    <text evidence="3">The sequence shown here is derived from an EMBL/GenBank/DDBJ whole genome shotgun (WGS) entry which is preliminary data.</text>
</comment>
<evidence type="ECO:0000256" key="1">
    <source>
        <dbReference type="ARBA" id="ARBA00022857"/>
    </source>
</evidence>
<dbReference type="AlphaFoldDB" id="A0A2S8B172"/>
<proteinExistence type="predicted"/>